<dbReference type="Proteomes" id="UP001651158">
    <property type="component" value="Unassembled WGS sequence"/>
</dbReference>
<dbReference type="EMBL" id="JAKROA010000007">
    <property type="protein sequence ID" value="KAL5105970.1"/>
    <property type="molecule type" value="Genomic_DNA"/>
</dbReference>
<evidence type="ECO:0000313" key="2">
    <source>
        <dbReference type="Proteomes" id="UP001651158"/>
    </source>
</evidence>
<comment type="caution">
    <text evidence="1">The sequence shown here is derived from an EMBL/GenBank/DDBJ whole genome shotgun (WGS) entry which is preliminary data.</text>
</comment>
<gene>
    <name evidence="1" type="ORF">TcWFU_010006</name>
</gene>
<name>A0ABR4Q958_9CEST</name>
<reference evidence="1 2" key="1">
    <citation type="journal article" date="2022" name="Front. Cell. Infect. Microbiol.">
        <title>The Genomes of Two Strains of Taenia crassiceps the Animal Model for the Study of Human Cysticercosis.</title>
        <authorList>
            <person name="Bobes R.J."/>
            <person name="Estrada K."/>
            <person name="Rios-Valencia D.G."/>
            <person name="Calderon-Gallegos A."/>
            <person name="de la Torre P."/>
            <person name="Carrero J.C."/>
            <person name="Sanchez-Flores A."/>
            <person name="Laclette J.P."/>
        </authorList>
    </citation>
    <scope>NUCLEOTIDE SEQUENCE [LARGE SCALE GENOMIC DNA]</scope>
    <source>
        <strain evidence="1">WFUcys</strain>
    </source>
</reference>
<sequence>MECGEVVQSVCHDIKGRWVCSQPVAVLSQCEGGVVRQPITLRGEEVDELCVSGGGGVGKRREEALQCLCLSITLTEAVMLLSTECTAESLSSSSTSSSTAAAAAVAVATASSSSAVTRPQCGGLDNLSSDNSMKCSHLRTAMGLVGRGVCSLVEEASSMATSITSIHFGQLQTESTDAPQERRALCYRVGCGYLDRKVILGEGEQSHRYFLLSLTCVPRLPLPYPPSLPCPALPCPAFPSSLLLLSTPRRKCS</sequence>
<protein>
    <submittedName>
        <fullName evidence="1">Uncharacterized protein</fullName>
    </submittedName>
</protein>
<evidence type="ECO:0000313" key="1">
    <source>
        <dbReference type="EMBL" id="KAL5105970.1"/>
    </source>
</evidence>
<proteinExistence type="predicted"/>
<keyword evidence="2" id="KW-1185">Reference proteome</keyword>
<organism evidence="1 2">
    <name type="scientific">Taenia crassiceps</name>
    <dbReference type="NCBI Taxonomy" id="6207"/>
    <lineage>
        <taxon>Eukaryota</taxon>
        <taxon>Metazoa</taxon>
        <taxon>Spiralia</taxon>
        <taxon>Lophotrochozoa</taxon>
        <taxon>Platyhelminthes</taxon>
        <taxon>Cestoda</taxon>
        <taxon>Eucestoda</taxon>
        <taxon>Cyclophyllidea</taxon>
        <taxon>Taeniidae</taxon>
        <taxon>Taenia</taxon>
    </lineage>
</organism>
<accession>A0ABR4Q958</accession>